<dbReference type="AlphaFoldDB" id="A0A6N6MX88"/>
<proteinExistence type="predicted"/>
<organism evidence="1 2">
    <name type="scientific">Methylobacterium planeticum</name>
    <dbReference type="NCBI Taxonomy" id="2615211"/>
    <lineage>
        <taxon>Bacteria</taxon>
        <taxon>Pseudomonadati</taxon>
        <taxon>Pseudomonadota</taxon>
        <taxon>Alphaproteobacteria</taxon>
        <taxon>Hyphomicrobiales</taxon>
        <taxon>Methylobacteriaceae</taxon>
        <taxon>Methylobacterium</taxon>
    </lineage>
</organism>
<evidence type="ECO:0000313" key="1">
    <source>
        <dbReference type="EMBL" id="KAB1075336.1"/>
    </source>
</evidence>
<dbReference type="Proteomes" id="UP000441523">
    <property type="component" value="Unassembled WGS sequence"/>
</dbReference>
<gene>
    <name evidence="1" type="ORF">F6X51_05505</name>
</gene>
<dbReference type="RefSeq" id="WP_150962203.1">
    <property type="nucleotide sequence ID" value="NZ_VZZJ01000003.1"/>
</dbReference>
<reference evidence="1 2" key="1">
    <citation type="submission" date="2019-09" db="EMBL/GenBank/DDBJ databases">
        <title>YIM 132548 draft genome.</title>
        <authorList>
            <person name="Jiang L."/>
        </authorList>
    </citation>
    <scope>NUCLEOTIDE SEQUENCE [LARGE SCALE GENOMIC DNA]</scope>
    <source>
        <strain evidence="1 2">YIM 132548</strain>
    </source>
</reference>
<accession>A0A6N6MX88</accession>
<protein>
    <submittedName>
        <fullName evidence="1">Uncharacterized protein</fullName>
    </submittedName>
</protein>
<keyword evidence="2" id="KW-1185">Reference proteome</keyword>
<dbReference type="EMBL" id="VZZJ01000003">
    <property type="protein sequence ID" value="KAB1075336.1"/>
    <property type="molecule type" value="Genomic_DNA"/>
</dbReference>
<evidence type="ECO:0000313" key="2">
    <source>
        <dbReference type="Proteomes" id="UP000441523"/>
    </source>
</evidence>
<sequence>MPDSAAPPSAPHTRTAFAEAAARRRALFTARDALSAEILGGAVTRADATCDQGSPGVPPLEYALPKPVRPRSWLARRSYAAKQRARRDALLSSGLFDPDWYRARYPDIETAGMDPLQHFLDHGSFEGRSPGPDFNVTVYLALNPDVVAEPIEPWMHYTLHGRAEGRATK</sequence>
<comment type="caution">
    <text evidence="1">The sequence shown here is derived from an EMBL/GenBank/DDBJ whole genome shotgun (WGS) entry which is preliminary data.</text>
</comment>
<name>A0A6N6MX88_9HYPH</name>